<keyword evidence="1" id="KW-0812">Transmembrane</keyword>
<dbReference type="InterPro" id="IPR000086">
    <property type="entry name" value="NUDIX_hydrolase_dom"/>
</dbReference>
<reference evidence="3 4" key="1">
    <citation type="journal article" date="2016" name="Nat. Commun.">
        <title>Thousands of microbial genomes shed light on interconnected biogeochemical processes in an aquifer system.</title>
        <authorList>
            <person name="Anantharaman K."/>
            <person name="Brown C.T."/>
            <person name="Hug L.A."/>
            <person name="Sharon I."/>
            <person name="Castelle C.J."/>
            <person name="Probst A.J."/>
            <person name="Thomas B.C."/>
            <person name="Singh A."/>
            <person name="Wilkins M.J."/>
            <person name="Karaoz U."/>
            <person name="Brodie E.L."/>
            <person name="Williams K.H."/>
            <person name="Hubbard S.S."/>
            <person name="Banfield J.F."/>
        </authorList>
    </citation>
    <scope>NUCLEOTIDE SEQUENCE [LARGE SCALE GENOMIC DNA]</scope>
</reference>
<feature type="transmembrane region" description="Helical" evidence="1">
    <location>
        <begin position="7"/>
        <end position="26"/>
    </location>
</feature>
<evidence type="ECO:0000313" key="4">
    <source>
        <dbReference type="Proteomes" id="UP000177478"/>
    </source>
</evidence>
<dbReference type="EMBL" id="MGKD01000013">
    <property type="protein sequence ID" value="OGN19569.1"/>
    <property type="molecule type" value="Genomic_DNA"/>
</dbReference>
<dbReference type="SUPFAM" id="SSF55811">
    <property type="entry name" value="Nudix"/>
    <property type="match status" value="1"/>
</dbReference>
<dbReference type="Gene3D" id="3.90.79.10">
    <property type="entry name" value="Nucleoside Triphosphate Pyrophosphohydrolase"/>
    <property type="match status" value="1"/>
</dbReference>
<dbReference type="AlphaFoldDB" id="A0A1F8G4W3"/>
<dbReference type="PROSITE" id="PS51462">
    <property type="entry name" value="NUDIX"/>
    <property type="match status" value="1"/>
</dbReference>
<keyword evidence="1" id="KW-1133">Transmembrane helix</keyword>
<keyword evidence="1" id="KW-0472">Membrane</keyword>
<comment type="caution">
    <text evidence="3">The sequence shown here is derived from an EMBL/GenBank/DDBJ whole genome shotgun (WGS) entry which is preliminary data.</text>
</comment>
<protein>
    <recommendedName>
        <fullName evidence="2">Nudix hydrolase domain-containing protein</fullName>
    </recommendedName>
</protein>
<organism evidence="3 4">
    <name type="scientific">Candidatus Yanofskybacteria bacterium RIFCSPHIGHO2_12_FULL_45_19b</name>
    <dbReference type="NCBI Taxonomy" id="1802689"/>
    <lineage>
        <taxon>Bacteria</taxon>
        <taxon>Candidatus Yanofskyibacteriota</taxon>
    </lineage>
</organism>
<evidence type="ECO:0000256" key="1">
    <source>
        <dbReference type="SAM" id="Phobius"/>
    </source>
</evidence>
<dbReference type="InterPro" id="IPR015797">
    <property type="entry name" value="NUDIX_hydrolase-like_dom_sf"/>
</dbReference>
<proteinExistence type="predicted"/>
<gene>
    <name evidence="3" type="ORF">A3F25_00510</name>
</gene>
<dbReference type="Proteomes" id="UP000177478">
    <property type="component" value="Unassembled WGS sequence"/>
</dbReference>
<sequence>MPKIVGVICRGVLIGAMLYASLIYLAKWGVSINLFTIFVSVTFCFLIFWGSLVSVETQLTPKARGKLLGRLLQELARRRDRWIPGPAYKPFHQLCTWGAGEVLVVDPKKKGRVLLRYRSDDPWDGWQVMGGYIKPLESVQEFCNRTVQEDAGLGEVKVVGVLATSKWLNHPFSFPLCVLLLCYPVGEVVEREDLRWFEIGDLPFNKMQHPRHRDYLEAYLAYLKNPDKICPILGE</sequence>
<accession>A0A1F8G4W3</accession>
<feature type="transmembrane region" description="Helical" evidence="1">
    <location>
        <begin position="32"/>
        <end position="55"/>
    </location>
</feature>
<feature type="domain" description="Nudix hydrolase" evidence="2">
    <location>
        <begin position="96"/>
        <end position="220"/>
    </location>
</feature>
<evidence type="ECO:0000313" key="3">
    <source>
        <dbReference type="EMBL" id="OGN19569.1"/>
    </source>
</evidence>
<dbReference type="Pfam" id="PF00293">
    <property type="entry name" value="NUDIX"/>
    <property type="match status" value="1"/>
</dbReference>
<dbReference type="STRING" id="1802689.A3F25_00510"/>
<evidence type="ECO:0000259" key="2">
    <source>
        <dbReference type="PROSITE" id="PS51462"/>
    </source>
</evidence>
<name>A0A1F8G4W3_9BACT</name>